<protein>
    <submittedName>
        <fullName evidence="2">Pentatricopeptide repeat-containing protein</fullName>
    </submittedName>
</protein>
<evidence type="ECO:0000313" key="3">
    <source>
        <dbReference type="Proteomes" id="UP000237347"/>
    </source>
</evidence>
<feature type="repeat" description="PPR" evidence="1">
    <location>
        <begin position="32"/>
        <end position="66"/>
    </location>
</feature>
<dbReference type="InterPro" id="IPR046848">
    <property type="entry name" value="E_motif"/>
</dbReference>
<evidence type="ECO:0000313" key="2">
    <source>
        <dbReference type="EMBL" id="KAK7819818.1"/>
    </source>
</evidence>
<keyword evidence="3" id="KW-1185">Reference proteome</keyword>
<dbReference type="InterPro" id="IPR002885">
    <property type="entry name" value="PPR_rpt"/>
</dbReference>
<organism evidence="2 3">
    <name type="scientific">Quercus suber</name>
    <name type="common">Cork oak</name>
    <dbReference type="NCBI Taxonomy" id="58331"/>
    <lineage>
        <taxon>Eukaryota</taxon>
        <taxon>Viridiplantae</taxon>
        <taxon>Streptophyta</taxon>
        <taxon>Embryophyta</taxon>
        <taxon>Tracheophyta</taxon>
        <taxon>Spermatophyta</taxon>
        <taxon>Magnoliopsida</taxon>
        <taxon>eudicotyledons</taxon>
        <taxon>Gunneridae</taxon>
        <taxon>Pentapetalae</taxon>
        <taxon>rosids</taxon>
        <taxon>fabids</taxon>
        <taxon>Fagales</taxon>
        <taxon>Fagaceae</taxon>
        <taxon>Quercus</taxon>
    </lineage>
</organism>
<sequence>MKIEQNSIIWGALKLGDAQVATNELLVLEPNNSSHYNLLINMYAEVNRWVEVAKIQAAMKNLGVEKNCPGSQLD</sequence>
<accession>A0AAW0IZU9</accession>
<dbReference type="Proteomes" id="UP000237347">
    <property type="component" value="Unassembled WGS sequence"/>
</dbReference>
<dbReference type="PROSITE" id="PS51375">
    <property type="entry name" value="PPR"/>
    <property type="match status" value="1"/>
</dbReference>
<evidence type="ECO:0000256" key="1">
    <source>
        <dbReference type="PROSITE-ProRule" id="PRU00708"/>
    </source>
</evidence>
<name>A0AAW0IZU9_QUESU</name>
<dbReference type="AlphaFoldDB" id="A0AAW0IZU9"/>
<reference evidence="2 3" key="1">
    <citation type="journal article" date="2018" name="Sci. Data">
        <title>The draft genome sequence of cork oak.</title>
        <authorList>
            <person name="Ramos A.M."/>
            <person name="Usie A."/>
            <person name="Barbosa P."/>
            <person name="Barros P.M."/>
            <person name="Capote T."/>
            <person name="Chaves I."/>
            <person name="Simoes F."/>
            <person name="Abreu I."/>
            <person name="Carrasquinho I."/>
            <person name="Faro C."/>
            <person name="Guimaraes J.B."/>
            <person name="Mendonca D."/>
            <person name="Nobrega F."/>
            <person name="Rodrigues L."/>
            <person name="Saibo N.J.M."/>
            <person name="Varela M.C."/>
            <person name="Egas C."/>
            <person name="Matos J."/>
            <person name="Miguel C.M."/>
            <person name="Oliveira M.M."/>
            <person name="Ricardo C.P."/>
            <person name="Goncalves S."/>
        </authorList>
    </citation>
    <scope>NUCLEOTIDE SEQUENCE [LARGE SCALE GENOMIC DNA]</scope>
    <source>
        <strain evidence="3">cv. HL8</strain>
    </source>
</reference>
<dbReference type="Pfam" id="PF20431">
    <property type="entry name" value="E_motif"/>
    <property type="match status" value="1"/>
</dbReference>
<comment type="caution">
    <text evidence="2">The sequence shown here is derived from an EMBL/GenBank/DDBJ whole genome shotgun (WGS) entry which is preliminary data.</text>
</comment>
<gene>
    <name evidence="2" type="ORF">CFP56_039560</name>
</gene>
<dbReference type="EMBL" id="PKMF04000765">
    <property type="protein sequence ID" value="KAK7819818.1"/>
    <property type="molecule type" value="Genomic_DNA"/>
</dbReference>
<proteinExistence type="predicted"/>